<feature type="domain" description="AIG1-type G" evidence="5">
    <location>
        <begin position="127"/>
        <end position="170"/>
    </location>
</feature>
<feature type="region of interest" description="Disordered" evidence="3">
    <location>
        <begin position="215"/>
        <end position="251"/>
    </location>
</feature>
<keyword evidence="7" id="KW-1185">Reference proteome</keyword>
<evidence type="ECO:0000256" key="3">
    <source>
        <dbReference type="SAM" id="MobiDB-lite"/>
    </source>
</evidence>
<feature type="transmembrane region" description="Helical" evidence="4">
    <location>
        <begin position="176"/>
        <end position="196"/>
    </location>
</feature>
<dbReference type="GO" id="GO:0005525">
    <property type="term" value="F:GTP binding"/>
    <property type="evidence" value="ECO:0007669"/>
    <property type="project" value="InterPro"/>
</dbReference>
<sequence>MYNISKTCGEIETAVQIPDYIQRSDLVDFCSCHLHRSSGFDLFLAAEKDLQSHFSREIMFRVRNETAATPNSGVKQLIRFKNYCRRLKTGKHLEIYHRKMKRSSSMFSIVNFSDKDPIIGYFRSGFVLLGKTGAGKSATGNNILSRNVYESPLKYNFETKETDNRKIRWNININHFWWLLAVFIIALLIIILICLMKRKKIVRCFQRLIFQRDSDDSENRDPEAAVQMKHRSDAPDSLNQSDSEQLNGFLS</sequence>
<accession>A0A498NMP2</accession>
<name>A0A498NMP2_LABRO</name>
<proteinExistence type="inferred from homology"/>
<evidence type="ECO:0000313" key="7">
    <source>
        <dbReference type="Proteomes" id="UP000290572"/>
    </source>
</evidence>
<evidence type="ECO:0000256" key="1">
    <source>
        <dbReference type="ARBA" id="ARBA00008535"/>
    </source>
</evidence>
<dbReference type="Gene3D" id="3.40.50.300">
    <property type="entry name" value="P-loop containing nucleotide triphosphate hydrolases"/>
    <property type="match status" value="1"/>
</dbReference>
<gene>
    <name evidence="6" type="ORF">ROHU_004337</name>
</gene>
<comment type="similarity">
    <text evidence="1">Belongs to the TRAFAC class TrmE-Era-EngA-EngB-Septin-like GTPase superfamily. AIG1/Toc34/Toc159-like paraseptin GTPase family. IAN subfamily.</text>
</comment>
<keyword evidence="2" id="KW-0547">Nucleotide-binding</keyword>
<dbReference type="Proteomes" id="UP000290572">
    <property type="component" value="Unassembled WGS sequence"/>
</dbReference>
<keyword evidence="4" id="KW-0472">Membrane</keyword>
<feature type="compositionally biased region" description="Polar residues" evidence="3">
    <location>
        <begin position="237"/>
        <end position="251"/>
    </location>
</feature>
<dbReference type="Pfam" id="PF04548">
    <property type="entry name" value="AIG1"/>
    <property type="match status" value="1"/>
</dbReference>
<evidence type="ECO:0000256" key="2">
    <source>
        <dbReference type="ARBA" id="ARBA00022741"/>
    </source>
</evidence>
<evidence type="ECO:0000313" key="6">
    <source>
        <dbReference type="EMBL" id="RXN33270.1"/>
    </source>
</evidence>
<dbReference type="EMBL" id="QBIY01011278">
    <property type="protein sequence ID" value="RXN33270.1"/>
    <property type="molecule type" value="Genomic_DNA"/>
</dbReference>
<evidence type="ECO:0000256" key="4">
    <source>
        <dbReference type="SAM" id="Phobius"/>
    </source>
</evidence>
<keyword evidence="4" id="KW-1133">Transmembrane helix</keyword>
<dbReference type="AlphaFoldDB" id="A0A498NMP2"/>
<dbReference type="InterPro" id="IPR006703">
    <property type="entry name" value="G_AIG1"/>
</dbReference>
<comment type="caution">
    <text evidence="6">The sequence shown here is derived from an EMBL/GenBank/DDBJ whole genome shotgun (WGS) entry which is preliminary data.</text>
</comment>
<protein>
    <submittedName>
        <fullName evidence="6">GTPase IMAP family member 8-like protein</fullName>
    </submittedName>
</protein>
<reference evidence="6 7" key="1">
    <citation type="submission" date="2018-03" db="EMBL/GenBank/DDBJ databases">
        <title>Draft genome sequence of Rohu Carp (Labeo rohita).</title>
        <authorList>
            <person name="Das P."/>
            <person name="Kushwaha B."/>
            <person name="Joshi C.G."/>
            <person name="Kumar D."/>
            <person name="Nagpure N.S."/>
            <person name="Sahoo L."/>
            <person name="Das S.P."/>
            <person name="Bit A."/>
            <person name="Patnaik S."/>
            <person name="Meher P.K."/>
            <person name="Jayasankar P."/>
            <person name="Koringa P.G."/>
            <person name="Patel N.V."/>
            <person name="Hinsu A.T."/>
            <person name="Kumar R."/>
            <person name="Pandey M."/>
            <person name="Agarwal S."/>
            <person name="Srivastava S."/>
            <person name="Singh M."/>
            <person name="Iquebal M.A."/>
            <person name="Jaiswal S."/>
            <person name="Angadi U.B."/>
            <person name="Kumar N."/>
            <person name="Raza M."/>
            <person name="Shah T.M."/>
            <person name="Rai A."/>
            <person name="Jena J.K."/>
        </authorList>
    </citation>
    <scope>NUCLEOTIDE SEQUENCE [LARGE SCALE GENOMIC DNA]</scope>
    <source>
        <strain evidence="6">DASCIFA01</strain>
        <tissue evidence="6">Testis</tissue>
    </source>
</reference>
<organism evidence="6 7">
    <name type="scientific">Labeo rohita</name>
    <name type="common">Indian major carp</name>
    <name type="synonym">Cyprinus rohita</name>
    <dbReference type="NCBI Taxonomy" id="84645"/>
    <lineage>
        <taxon>Eukaryota</taxon>
        <taxon>Metazoa</taxon>
        <taxon>Chordata</taxon>
        <taxon>Craniata</taxon>
        <taxon>Vertebrata</taxon>
        <taxon>Euteleostomi</taxon>
        <taxon>Actinopterygii</taxon>
        <taxon>Neopterygii</taxon>
        <taxon>Teleostei</taxon>
        <taxon>Ostariophysi</taxon>
        <taxon>Cypriniformes</taxon>
        <taxon>Cyprinidae</taxon>
        <taxon>Labeoninae</taxon>
        <taxon>Labeonini</taxon>
        <taxon>Labeo</taxon>
    </lineage>
</organism>
<keyword evidence="4" id="KW-0812">Transmembrane</keyword>
<evidence type="ECO:0000259" key="5">
    <source>
        <dbReference type="Pfam" id="PF04548"/>
    </source>
</evidence>
<dbReference type="InterPro" id="IPR027417">
    <property type="entry name" value="P-loop_NTPase"/>
</dbReference>